<evidence type="ECO:0000313" key="8">
    <source>
        <dbReference type="EMBL" id="OAN47705.1"/>
    </source>
</evidence>
<feature type="transmembrane region" description="Helical" evidence="6">
    <location>
        <begin position="295"/>
        <end position="320"/>
    </location>
</feature>
<feature type="transmembrane region" description="Helical" evidence="6">
    <location>
        <begin position="178"/>
        <end position="196"/>
    </location>
</feature>
<reference evidence="8 9" key="1">
    <citation type="submission" date="2016-04" db="EMBL/GenBank/DDBJ databases">
        <title>Chloroflexus islandicus sp. nov., a thermophilic filamentous anoxygenic phototrophic bacterium from geyser Strokkur (Iceland).</title>
        <authorList>
            <person name="Gaisin V.A."/>
            <person name="Kalashnikov A.M."/>
            <person name="Sukhacheva M.V."/>
            <person name="Grouzdev D.S."/>
            <person name="Ivanov T.M."/>
            <person name="Kuznetsov B."/>
            <person name="Gorlenko V.M."/>
        </authorList>
    </citation>
    <scope>NUCLEOTIDE SEQUENCE [LARGE SCALE GENOMIC DNA]</scope>
    <source>
        <strain evidence="9">isl-2</strain>
    </source>
</reference>
<feature type="domain" description="Major facilitator superfamily (MFS) profile" evidence="7">
    <location>
        <begin position="6"/>
        <end position="406"/>
    </location>
</feature>
<dbReference type="Gene3D" id="1.20.1250.20">
    <property type="entry name" value="MFS general substrate transporter like domains"/>
    <property type="match status" value="1"/>
</dbReference>
<dbReference type="RefSeq" id="WP_066783567.1">
    <property type="nucleotide sequence ID" value="NZ_LWQS01000035.1"/>
</dbReference>
<comment type="caution">
    <text evidence="8">The sequence shown here is derived from an EMBL/GenBank/DDBJ whole genome shotgun (WGS) entry which is preliminary data.</text>
</comment>
<feature type="transmembrane region" description="Helical" evidence="6">
    <location>
        <begin position="265"/>
        <end position="283"/>
    </location>
</feature>
<feature type="transmembrane region" description="Helical" evidence="6">
    <location>
        <begin position="48"/>
        <end position="69"/>
    </location>
</feature>
<dbReference type="PANTHER" id="PTHR23504">
    <property type="entry name" value="MAJOR FACILITATOR SUPERFAMILY DOMAIN-CONTAINING PROTEIN 10"/>
    <property type="match status" value="1"/>
</dbReference>
<feature type="transmembrane region" description="Helical" evidence="6">
    <location>
        <begin position="385"/>
        <end position="403"/>
    </location>
</feature>
<dbReference type="InterPro" id="IPR001958">
    <property type="entry name" value="Tet-R_TetA/multi-R_MdtG-like"/>
</dbReference>
<sequence length="427" mass="44740">MKRRSPLFFIFLTIFIDLLGIGIVLPLLPEYAKIVERSSWPWLADNRALIVGALTASYALMQFLFAPILGALGDRFGRRPVLLFSLFGAGLSYLVFALAENLTFLGVETVVGILFLARIAAGITGASISTAQAYIADVTPPNERARGLGMIGAAFGLGFMLGPAIGGLLSNVSLQTPALFAAALSFANFAFGFFRLPESLPPEKRAQTVSRSLNPVSRLTAVAGDARVQPFLLGSVLLNLAFAGLQSNFAVYSDVRFGFGPQQNALVFAFIGLIAVIVQGFLIRKLVPRFGEARLALAGLTLMTIGFVATGLVTAAWMLFPAVGLVALGSGMVTPSLTSLVSQSVLATEQGTTLGGVQAFTSLTMVVGPLLAGTLFDLIGPSAPYLIGAGLLASALAVLFGTLRNRMLTLPQPVTTNATAEVGVHAD</sequence>
<evidence type="ECO:0000256" key="1">
    <source>
        <dbReference type="ARBA" id="ARBA00004651"/>
    </source>
</evidence>
<keyword evidence="2" id="KW-0813">Transport</keyword>
<dbReference type="Proteomes" id="UP000078287">
    <property type="component" value="Unassembled WGS sequence"/>
</dbReference>
<evidence type="ECO:0000259" key="7">
    <source>
        <dbReference type="PROSITE" id="PS50850"/>
    </source>
</evidence>
<dbReference type="GO" id="GO:0005886">
    <property type="term" value="C:plasma membrane"/>
    <property type="evidence" value="ECO:0007669"/>
    <property type="project" value="UniProtKB-SubCell"/>
</dbReference>
<dbReference type="EMBL" id="LWQS01000035">
    <property type="protein sequence ID" value="OAN47705.1"/>
    <property type="molecule type" value="Genomic_DNA"/>
</dbReference>
<name>A0A178MI10_9CHLR</name>
<dbReference type="OrthoDB" id="9793283at2"/>
<feature type="transmembrane region" description="Helical" evidence="6">
    <location>
        <begin position="326"/>
        <end position="347"/>
    </location>
</feature>
<evidence type="ECO:0000256" key="6">
    <source>
        <dbReference type="SAM" id="Phobius"/>
    </source>
</evidence>
<dbReference type="InterPro" id="IPR036259">
    <property type="entry name" value="MFS_trans_sf"/>
</dbReference>
<dbReference type="PANTHER" id="PTHR23504:SF15">
    <property type="entry name" value="MAJOR FACILITATOR SUPERFAMILY (MFS) PROFILE DOMAIN-CONTAINING PROTEIN"/>
    <property type="match status" value="1"/>
</dbReference>
<protein>
    <submittedName>
        <fullName evidence="8">Tetracycline resistance MFS efflux pump</fullName>
    </submittedName>
</protein>
<accession>A0A178MI10</accession>
<organism evidence="8 9">
    <name type="scientific">Chloroflexus islandicus</name>
    <dbReference type="NCBI Taxonomy" id="1707952"/>
    <lineage>
        <taxon>Bacteria</taxon>
        <taxon>Bacillati</taxon>
        <taxon>Chloroflexota</taxon>
        <taxon>Chloroflexia</taxon>
        <taxon>Chloroflexales</taxon>
        <taxon>Chloroflexineae</taxon>
        <taxon>Chloroflexaceae</taxon>
        <taxon>Chloroflexus</taxon>
    </lineage>
</organism>
<feature type="transmembrane region" description="Helical" evidence="6">
    <location>
        <begin position="81"/>
        <end position="99"/>
    </location>
</feature>
<feature type="transmembrane region" description="Helical" evidence="6">
    <location>
        <begin position="359"/>
        <end position="379"/>
    </location>
</feature>
<dbReference type="GO" id="GO:0022857">
    <property type="term" value="F:transmembrane transporter activity"/>
    <property type="evidence" value="ECO:0007669"/>
    <property type="project" value="InterPro"/>
</dbReference>
<keyword evidence="3 6" id="KW-0812">Transmembrane</keyword>
<dbReference type="SUPFAM" id="SSF103473">
    <property type="entry name" value="MFS general substrate transporter"/>
    <property type="match status" value="1"/>
</dbReference>
<gene>
    <name evidence="8" type="ORF">A6A03_09675</name>
</gene>
<feature type="transmembrane region" description="Helical" evidence="6">
    <location>
        <begin position="147"/>
        <end position="166"/>
    </location>
</feature>
<evidence type="ECO:0000256" key="4">
    <source>
        <dbReference type="ARBA" id="ARBA00022989"/>
    </source>
</evidence>
<dbReference type="Pfam" id="PF07690">
    <property type="entry name" value="MFS_1"/>
    <property type="match status" value="1"/>
</dbReference>
<feature type="transmembrane region" description="Helical" evidence="6">
    <location>
        <begin position="111"/>
        <end position="135"/>
    </location>
</feature>
<evidence type="ECO:0000313" key="9">
    <source>
        <dbReference type="Proteomes" id="UP000078287"/>
    </source>
</evidence>
<feature type="transmembrane region" description="Helical" evidence="6">
    <location>
        <begin position="7"/>
        <end position="28"/>
    </location>
</feature>
<keyword evidence="5 6" id="KW-0472">Membrane</keyword>
<dbReference type="PROSITE" id="PS50850">
    <property type="entry name" value="MFS"/>
    <property type="match status" value="1"/>
</dbReference>
<evidence type="ECO:0000256" key="2">
    <source>
        <dbReference type="ARBA" id="ARBA00022448"/>
    </source>
</evidence>
<dbReference type="InterPro" id="IPR011701">
    <property type="entry name" value="MFS"/>
</dbReference>
<keyword evidence="9" id="KW-1185">Reference proteome</keyword>
<comment type="subcellular location">
    <subcellularLocation>
        <location evidence="1">Cell membrane</location>
        <topology evidence="1">Multi-pass membrane protein</topology>
    </subcellularLocation>
</comment>
<evidence type="ECO:0000256" key="5">
    <source>
        <dbReference type="ARBA" id="ARBA00023136"/>
    </source>
</evidence>
<proteinExistence type="predicted"/>
<dbReference type="STRING" id="1707952.A6A03_09675"/>
<dbReference type="InterPro" id="IPR020846">
    <property type="entry name" value="MFS_dom"/>
</dbReference>
<keyword evidence="4 6" id="KW-1133">Transmembrane helix</keyword>
<dbReference type="PRINTS" id="PR01035">
    <property type="entry name" value="TCRTETA"/>
</dbReference>
<feature type="transmembrane region" description="Helical" evidence="6">
    <location>
        <begin position="231"/>
        <end position="253"/>
    </location>
</feature>
<dbReference type="AlphaFoldDB" id="A0A178MI10"/>
<evidence type="ECO:0000256" key="3">
    <source>
        <dbReference type="ARBA" id="ARBA00022692"/>
    </source>
</evidence>